<dbReference type="Proteomes" id="UP000886653">
    <property type="component" value="Unassembled WGS sequence"/>
</dbReference>
<dbReference type="EMBL" id="MU167406">
    <property type="protein sequence ID" value="KAG0141021.1"/>
    <property type="molecule type" value="Genomic_DNA"/>
</dbReference>
<evidence type="ECO:0000313" key="2">
    <source>
        <dbReference type="Proteomes" id="UP000886653"/>
    </source>
</evidence>
<proteinExistence type="predicted"/>
<accession>A0A9P6T6N0</accession>
<gene>
    <name evidence="1" type="ORF">CROQUDRAFT_664394</name>
</gene>
<reference evidence="1" key="1">
    <citation type="submission" date="2013-11" db="EMBL/GenBank/DDBJ databases">
        <title>Genome sequence of the fusiform rust pathogen reveals effectors for host alternation and coevolution with pine.</title>
        <authorList>
            <consortium name="DOE Joint Genome Institute"/>
            <person name="Smith K."/>
            <person name="Pendleton A."/>
            <person name="Kubisiak T."/>
            <person name="Anderson C."/>
            <person name="Salamov A."/>
            <person name="Aerts A."/>
            <person name="Riley R."/>
            <person name="Clum A."/>
            <person name="Lindquist E."/>
            <person name="Ence D."/>
            <person name="Campbell M."/>
            <person name="Kronenberg Z."/>
            <person name="Feau N."/>
            <person name="Dhillon B."/>
            <person name="Hamelin R."/>
            <person name="Burleigh J."/>
            <person name="Smith J."/>
            <person name="Yandell M."/>
            <person name="Nelson C."/>
            <person name="Grigoriev I."/>
            <person name="Davis J."/>
        </authorList>
    </citation>
    <scope>NUCLEOTIDE SEQUENCE</scope>
    <source>
        <strain evidence="1">G11</strain>
    </source>
</reference>
<name>A0A9P6T6N0_9BASI</name>
<protein>
    <submittedName>
        <fullName evidence="1">Uncharacterized protein</fullName>
    </submittedName>
</protein>
<sequence length="156" mass="17348">MSPNHNASASKTLNQARNLTHPYLQAQGQPATLNPYAHIQAPGGQFQSINFFPPTQNSISATNQAKVVRNEDEGMSLGFLIKKYPVLVNNTLYLDHLDPRCLLSAKLTFMVHIEVHLPNGEDGDDDKATVQKNLKKTPMASKEAFGNYMTYKKNHP</sequence>
<comment type="caution">
    <text evidence="1">The sequence shown here is derived from an EMBL/GenBank/DDBJ whole genome shotgun (WGS) entry which is preliminary data.</text>
</comment>
<keyword evidence="2" id="KW-1185">Reference proteome</keyword>
<evidence type="ECO:0000313" key="1">
    <source>
        <dbReference type="EMBL" id="KAG0141021.1"/>
    </source>
</evidence>
<dbReference type="AlphaFoldDB" id="A0A9P6T6N0"/>
<organism evidence="1 2">
    <name type="scientific">Cronartium quercuum f. sp. fusiforme G11</name>
    <dbReference type="NCBI Taxonomy" id="708437"/>
    <lineage>
        <taxon>Eukaryota</taxon>
        <taxon>Fungi</taxon>
        <taxon>Dikarya</taxon>
        <taxon>Basidiomycota</taxon>
        <taxon>Pucciniomycotina</taxon>
        <taxon>Pucciniomycetes</taxon>
        <taxon>Pucciniales</taxon>
        <taxon>Coleosporiaceae</taxon>
        <taxon>Cronartium</taxon>
    </lineage>
</organism>